<organism evidence="2 3">
    <name type="scientific">Ancylostoma ceylanicum</name>
    <dbReference type="NCBI Taxonomy" id="53326"/>
    <lineage>
        <taxon>Eukaryota</taxon>
        <taxon>Metazoa</taxon>
        <taxon>Ecdysozoa</taxon>
        <taxon>Nematoda</taxon>
        <taxon>Chromadorea</taxon>
        <taxon>Rhabditida</taxon>
        <taxon>Rhabditina</taxon>
        <taxon>Rhabditomorpha</taxon>
        <taxon>Strongyloidea</taxon>
        <taxon>Ancylostomatidae</taxon>
        <taxon>Ancylostomatinae</taxon>
        <taxon>Ancylostoma</taxon>
    </lineage>
</organism>
<evidence type="ECO:0000313" key="2">
    <source>
        <dbReference type="EMBL" id="EYC12113.1"/>
    </source>
</evidence>
<protein>
    <submittedName>
        <fullName evidence="2">Uncharacterized protein</fullName>
    </submittedName>
</protein>
<accession>A0A016UBZ6</accession>
<feature type="region of interest" description="Disordered" evidence="1">
    <location>
        <begin position="1"/>
        <end position="29"/>
    </location>
</feature>
<keyword evidence="3" id="KW-1185">Reference proteome</keyword>
<dbReference type="Proteomes" id="UP000024635">
    <property type="component" value="Unassembled WGS sequence"/>
</dbReference>
<comment type="caution">
    <text evidence="2">The sequence shown here is derived from an EMBL/GenBank/DDBJ whole genome shotgun (WGS) entry which is preliminary data.</text>
</comment>
<reference evidence="3" key="1">
    <citation type="journal article" date="2015" name="Nat. Genet.">
        <title>The genome and transcriptome of the zoonotic hookworm Ancylostoma ceylanicum identify infection-specific gene families.</title>
        <authorList>
            <person name="Schwarz E.M."/>
            <person name="Hu Y."/>
            <person name="Antoshechkin I."/>
            <person name="Miller M.M."/>
            <person name="Sternberg P.W."/>
            <person name="Aroian R.V."/>
        </authorList>
    </citation>
    <scope>NUCLEOTIDE SEQUENCE</scope>
    <source>
        <strain evidence="3">HY135</strain>
    </source>
</reference>
<dbReference type="EMBL" id="JARK01001384">
    <property type="protein sequence ID" value="EYC12113.1"/>
    <property type="molecule type" value="Genomic_DNA"/>
</dbReference>
<feature type="compositionally biased region" description="Polar residues" evidence="1">
    <location>
        <begin position="1"/>
        <end position="13"/>
    </location>
</feature>
<proteinExistence type="predicted"/>
<feature type="compositionally biased region" description="Low complexity" evidence="1">
    <location>
        <begin position="14"/>
        <end position="29"/>
    </location>
</feature>
<evidence type="ECO:0000313" key="3">
    <source>
        <dbReference type="Proteomes" id="UP000024635"/>
    </source>
</evidence>
<name>A0A016UBZ6_9BILA</name>
<evidence type="ECO:0000256" key="1">
    <source>
        <dbReference type="SAM" id="MobiDB-lite"/>
    </source>
</evidence>
<gene>
    <name evidence="2" type="primary">Acey_s0048.g1621</name>
    <name evidence="2" type="ORF">Y032_0048g1621</name>
</gene>
<dbReference type="AlphaFoldDB" id="A0A016UBZ6"/>
<sequence length="99" mass="11153">MLPNYLTKNQTTDNTSFPPTQSSSPNSSPVFDLADVEKLFAEHNESLARSIYDLHACYSAIFSATSWIHGYGGLFETSRCTRRRSWSNIVTVICAPRLY</sequence>